<evidence type="ECO:0000313" key="2">
    <source>
        <dbReference type="EMBL" id="RIB00881.1"/>
    </source>
</evidence>
<gene>
    <name evidence="2" type="ORF">C2G38_2150691</name>
</gene>
<dbReference type="Proteomes" id="UP000266673">
    <property type="component" value="Unassembled WGS sequence"/>
</dbReference>
<name>A0A397TTY4_9GLOM</name>
<dbReference type="OrthoDB" id="2433397at2759"/>
<keyword evidence="3" id="KW-1185">Reference proteome</keyword>
<feature type="region of interest" description="Disordered" evidence="1">
    <location>
        <begin position="231"/>
        <end position="290"/>
    </location>
</feature>
<proteinExistence type="predicted"/>
<organism evidence="2 3">
    <name type="scientific">Gigaspora rosea</name>
    <dbReference type="NCBI Taxonomy" id="44941"/>
    <lineage>
        <taxon>Eukaryota</taxon>
        <taxon>Fungi</taxon>
        <taxon>Fungi incertae sedis</taxon>
        <taxon>Mucoromycota</taxon>
        <taxon>Glomeromycotina</taxon>
        <taxon>Glomeromycetes</taxon>
        <taxon>Diversisporales</taxon>
        <taxon>Gigasporaceae</taxon>
        <taxon>Gigaspora</taxon>
    </lineage>
</organism>
<reference evidence="2 3" key="1">
    <citation type="submission" date="2018-06" db="EMBL/GenBank/DDBJ databases">
        <title>Comparative genomics reveals the genomic features of Rhizophagus irregularis, R. cerebriforme, R. diaphanum and Gigaspora rosea, and their symbiotic lifestyle signature.</title>
        <authorList>
            <person name="Morin E."/>
            <person name="San Clemente H."/>
            <person name="Chen E.C.H."/>
            <person name="De La Providencia I."/>
            <person name="Hainaut M."/>
            <person name="Kuo A."/>
            <person name="Kohler A."/>
            <person name="Murat C."/>
            <person name="Tang N."/>
            <person name="Roy S."/>
            <person name="Loubradou J."/>
            <person name="Henrissat B."/>
            <person name="Grigoriev I.V."/>
            <person name="Corradi N."/>
            <person name="Roux C."/>
            <person name="Martin F.M."/>
        </authorList>
    </citation>
    <scope>NUCLEOTIDE SEQUENCE [LARGE SCALE GENOMIC DNA]</scope>
    <source>
        <strain evidence="2 3">DAOM 194757</strain>
    </source>
</reference>
<protein>
    <submittedName>
        <fullName evidence="2">Uncharacterized protein</fullName>
    </submittedName>
</protein>
<dbReference type="EMBL" id="QKWP01003507">
    <property type="protein sequence ID" value="RIB00881.1"/>
    <property type="molecule type" value="Genomic_DNA"/>
</dbReference>
<comment type="caution">
    <text evidence="2">The sequence shown here is derived from an EMBL/GenBank/DDBJ whole genome shotgun (WGS) entry which is preliminary data.</text>
</comment>
<evidence type="ECO:0000313" key="3">
    <source>
        <dbReference type="Proteomes" id="UP000266673"/>
    </source>
</evidence>
<evidence type="ECO:0000256" key="1">
    <source>
        <dbReference type="SAM" id="MobiDB-lite"/>
    </source>
</evidence>
<sequence>MSRNKSKNKVISDDDNSYMENKNYTELSDIEKPSSIYSNDTDTEENFEVQHQEDLSKIHALEKQLEQMRCSMNSKKNNSRTQNNISSKAKNQVKPTSQNNVKLANKSSTKLTIQSNMKLTTQNRPKAIPSQLLKDNQMILNIDWSSSDPEQDALRNCAERKILKNCDNITYRYTDPKLIESVIEKVSKRTENRLKVSTNIQKRIRVSPNEDVLDTNNNEQILNNNIFNVDQDEQESREEGEQENQDEQEQESLDKQEKVNQDEHEQANQDEHEQANQDEHEQENQDEVNQ</sequence>
<feature type="compositionally biased region" description="Basic and acidic residues" evidence="1">
    <location>
        <begin position="252"/>
        <end position="283"/>
    </location>
</feature>
<dbReference type="AlphaFoldDB" id="A0A397TTY4"/>
<feature type="region of interest" description="Disordered" evidence="1">
    <location>
        <begin position="73"/>
        <end position="97"/>
    </location>
</feature>
<feature type="compositionally biased region" description="Acidic residues" evidence="1">
    <location>
        <begin position="231"/>
        <end position="251"/>
    </location>
</feature>
<accession>A0A397TTY4</accession>
<feature type="region of interest" description="Disordered" evidence="1">
    <location>
        <begin position="1"/>
        <end position="40"/>
    </location>
</feature>